<dbReference type="EMBL" id="LAZR01055098">
    <property type="protein sequence ID" value="KKK77138.1"/>
    <property type="molecule type" value="Genomic_DNA"/>
</dbReference>
<accession>A0A0F8Y724</accession>
<sequence>MRDADIEDLEPFGFHKDPCADISKQIKCHSEELESALSGKGKEIVKIPAELRPVVEKL</sequence>
<reference evidence="1" key="1">
    <citation type="journal article" date="2015" name="Nature">
        <title>Complex archaea that bridge the gap between prokaryotes and eukaryotes.</title>
        <authorList>
            <person name="Spang A."/>
            <person name="Saw J.H."/>
            <person name="Jorgensen S.L."/>
            <person name="Zaremba-Niedzwiedzka K."/>
            <person name="Martijn J."/>
            <person name="Lind A.E."/>
            <person name="van Eijk R."/>
            <person name="Schleper C."/>
            <person name="Guy L."/>
            <person name="Ettema T.J."/>
        </authorList>
    </citation>
    <scope>NUCLEOTIDE SEQUENCE</scope>
</reference>
<evidence type="ECO:0000313" key="1">
    <source>
        <dbReference type="EMBL" id="KKK77138.1"/>
    </source>
</evidence>
<comment type="caution">
    <text evidence="1">The sequence shown here is derived from an EMBL/GenBank/DDBJ whole genome shotgun (WGS) entry which is preliminary data.</text>
</comment>
<gene>
    <name evidence="1" type="ORF">LCGC14_2856610</name>
</gene>
<proteinExistence type="predicted"/>
<protein>
    <submittedName>
        <fullName evidence="1">Uncharacterized protein</fullName>
    </submittedName>
</protein>
<organism evidence="1">
    <name type="scientific">marine sediment metagenome</name>
    <dbReference type="NCBI Taxonomy" id="412755"/>
    <lineage>
        <taxon>unclassified sequences</taxon>
        <taxon>metagenomes</taxon>
        <taxon>ecological metagenomes</taxon>
    </lineage>
</organism>
<name>A0A0F8Y724_9ZZZZ</name>
<dbReference type="AlphaFoldDB" id="A0A0F8Y724"/>